<comment type="caution">
    <text evidence="1">The sequence shown here is derived from an EMBL/GenBank/DDBJ whole genome shotgun (WGS) entry which is preliminary data.</text>
</comment>
<protein>
    <submittedName>
        <fullName evidence="1">Uncharacterized protein</fullName>
    </submittedName>
</protein>
<name>A0ABR1ZP11_9ROSI</name>
<accession>A0ABR1ZP11</accession>
<sequence>MLLLLQYRLARGSSTVGNFSHCSLRDVFRYVKEQQPFLVSRGPQNVWRWSDVLYKWFDGSSKALVKIYARDLSTRSITRIRDSGAWFGKDNGYGDVNVFWWKVAATISDTVVRSALADMGSSSGSHKGKGLVERVV</sequence>
<dbReference type="EMBL" id="JBBPBN010000784">
    <property type="protein sequence ID" value="KAK8482398.1"/>
    <property type="molecule type" value="Genomic_DNA"/>
</dbReference>
<proteinExistence type="predicted"/>
<evidence type="ECO:0000313" key="1">
    <source>
        <dbReference type="EMBL" id="KAK8482398.1"/>
    </source>
</evidence>
<keyword evidence="2" id="KW-1185">Reference proteome</keyword>
<gene>
    <name evidence="1" type="ORF">V6N11_033158</name>
</gene>
<organism evidence="1 2">
    <name type="scientific">Hibiscus sabdariffa</name>
    <name type="common">roselle</name>
    <dbReference type="NCBI Taxonomy" id="183260"/>
    <lineage>
        <taxon>Eukaryota</taxon>
        <taxon>Viridiplantae</taxon>
        <taxon>Streptophyta</taxon>
        <taxon>Embryophyta</taxon>
        <taxon>Tracheophyta</taxon>
        <taxon>Spermatophyta</taxon>
        <taxon>Magnoliopsida</taxon>
        <taxon>eudicotyledons</taxon>
        <taxon>Gunneridae</taxon>
        <taxon>Pentapetalae</taxon>
        <taxon>rosids</taxon>
        <taxon>malvids</taxon>
        <taxon>Malvales</taxon>
        <taxon>Malvaceae</taxon>
        <taxon>Malvoideae</taxon>
        <taxon>Hibiscus</taxon>
    </lineage>
</organism>
<dbReference type="Proteomes" id="UP001396334">
    <property type="component" value="Unassembled WGS sequence"/>
</dbReference>
<reference evidence="1 2" key="1">
    <citation type="journal article" date="2024" name="G3 (Bethesda)">
        <title>Genome assembly of Hibiscus sabdariffa L. provides insights into metabolisms of medicinal natural products.</title>
        <authorList>
            <person name="Kim T."/>
        </authorList>
    </citation>
    <scope>NUCLEOTIDE SEQUENCE [LARGE SCALE GENOMIC DNA]</scope>
    <source>
        <strain evidence="1">TK-2024</strain>
        <tissue evidence="1">Old leaves</tissue>
    </source>
</reference>
<evidence type="ECO:0000313" key="2">
    <source>
        <dbReference type="Proteomes" id="UP001396334"/>
    </source>
</evidence>